<name>A0ABM8VWV6_GIGMA</name>
<evidence type="ECO:0000313" key="2">
    <source>
        <dbReference type="EMBL" id="CAG8466598.1"/>
    </source>
</evidence>
<gene>
    <name evidence="2" type="ORF">GMARGA_LOCUS569</name>
</gene>
<proteinExistence type="predicted"/>
<protein>
    <submittedName>
        <fullName evidence="2">46057_t:CDS:1</fullName>
    </submittedName>
</protein>
<dbReference type="EMBL" id="CAJVQB010000100">
    <property type="protein sequence ID" value="CAG8466598.1"/>
    <property type="molecule type" value="Genomic_DNA"/>
</dbReference>
<feature type="compositionally biased region" description="Basic and acidic residues" evidence="1">
    <location>
        <begin position="49"/>
        <end position="60"/>
    </location>
</feature>
<feature type="region of interest" description="Disordered" evidence="1">
    <location>
        <begin position="31"/>
        <end position="65"/>
    </location>
</feature>
<keyword evidence="3" id="KW-1185">Reference proteome</keyword>
<sequence>MTKRVEIFLTQSEEKNESDLEKVLTIIISRVSEEEEQNSNSSTPSSENNNDKPETEEQQKNDNPLTISEKIIALLEMSADYKQGQEKFFDRVIELLDLMRSAVVPSQKIKSLEDFLYKHEEQKQELQPLTELVKK</sequence>
<comment type="caution">
    <text evidence="2">The sequence shown here is derived from an EMBL/GenBank/DDBJ whole genome shotgun (WGS) entry which is preliminary data.</text>
</comment>
<evidence type="ECO:0000256" key="1">
    <source>
        <dbReference type="SAM" id="MobiDB-lite"/>
    </source>
</evidence>
<evidence type="ECO:0000313" key="3">
    <source>
        <dbReference type="Proteomes" id="UP000789901"/>
    </source>
</evidence>
<organism evidence="2 3">
    <name type="scientific">Gigaspora margarita</name>
    <dbReference type="NCBI Taxonomy" id="4874"/>
    <lineage>
        <taxon>Eukaryota</taxon>
        <taxon>Fungi</taxon>
        <taxon>Fungi incertae sedis</taxon>
        <taxon>Mucoromycota</taxon>
        <taxon>Glomeromycotina</taxon>
        <taxon>Glomeromycetes</taxon>
        <taxon>Diversisporales</taxon>
        <taxon>Gigasporaceae</taxon>
        <taxon>Gigaspora</taxon>
    </lineage>
</organism>
<reference evidence="2 3" key="1">
    <citation type="submission" date="2021-06" db="EMBL/GenBank/DDBJ databases">
        <authorList>
            <person name="Kallberg Y."/>
            <person name="Tangrot J."/>
            <person name="Rosling A."/>
        </authorList>
    </citation>
    <scope>NUCLEOTIDE SEQUENCE [LARGE SCALE GENOMIC DNA]</scope>
    <source>
        <strain evidence="2 3">120-4 pot B 10/14</strain>
    </source>
</reference>
<accession>A0ABM8VWV6</accession>
<feature type="compositionally biased region" description="Low complexity" evidence="1">
    <location>
        <begin position="38"/>
        <end position="48"/>
    </location>
</feature>
<dbReference type="Proteomes" id="UP000789901">
    <property type="component" value="Unassembled WGS sequence"/>
</dbReference>